<sequence>MIRNIRILLFLCIPFFSYYGNVKPPIPVGSETADRKFVNVLPENPEKKNNNTPNFPTLWGGSSLTQEDKTVSGLKVTAFILDGGAWIQHKKVKLSANQIEIYGKDAFKGFLRGGVVIQDGDNGVTLRAGVGEYDKFEEKVFIKDRPRLFHTDKSGVKTVISATFIERNLAKKTTLLKENVVIAHPQITILCKEAVFEEDSDKITTDPDPILIARDRYLTGKQLTFYTNINKVELTGESILFQNYTETETVDDKENKDKKDSSTTEEKTKKEVTRVAIMKGDQLISDKDENGETRVGLYGNATIYRRNLKMNAEKLVSYGKNSSKIEARNQITVHDRENRLILSGNVLDYFKNDQYIHLTDSGKIDFLDKKTDAITSTMTAVEFERFMDKNETVIRGNVLIEGKDSSATGEYATYFEKEEKVYLEGNPTLRKNGRDIHAGRIIFFPREGRALLTDGIVPGK</sequence>
<dbReference type="RefSeq" id="WP_135672408.1">
    <property type="nucleotide sequence ID" value="NZ_RQGN01000102.1"/>
</dbReference>
<accession>A0A5F2B244</accession>
<dbReference type="GO" id="GO:0009279">
    <property type="term" value="C:cell outer membrane"/>
    <property type="evidence" value="ECO:0007669"/>
    <property type="project" value="TreeGrafter"/>
</dbReference>
<dbReference type="InterPro" id="IPR050218">
    <property type="entry name" value="LptD"/>
</dbReference>
<keyword evidence="1" id="KW-0472">Membrane</keyword>
<dbReference type="InterPro" id="IPR005653">
    <property type="entry name" value="OstA-like_N"/>
</dbReference>
<dbReference type="PANTHER" id="PTHR30189">
    <property type="entry name" value="LPS-ASSEMBLY PROTEIN"/>
    <property type="match status" value="1"/>
</dbReference>
<feature type="region of interest" description="Disordered" evidence="2">
    <location>
        <begin position="250"/>
        <end position="269"/>
    </location>
</feature>
<evidence type="ECO:0000313" key="5">
    <source>
        <dbReference type="Proteomes" id="UP000298429"/>
    </source>
</evidence>
<gene>
    <name evidence="4" type="ORF">EHQ76_18825</name>
</gene>
<dbReference type="Gene3D" id="2.60.450.10">
    <property type="entry name" value="Lipopolysaccharide (LPS) transport protein A like domain"/>
    <property type="match status" value="1"/>
</dbReference>
<evidence type="ECO:0000313" key="4">
    <source>
        <dbReference type="EMBL" id="TGL92977.1"/>
    </source>
</evidence>
<dbReference type="EMBL" id="RQGN01000102">
    <property type="protein sequence ID" value="TGL92977.1"/>
    <property type="molecule type" value="Genomic_DNA"/>
</dbReference>
<proteinExistence type="predicted"/>
<dbReference type="AlphaFoldDB" id="A0A5F2B244"/>
<feature type="domain" description="Organic solvent tolerance-like N-terminal" evidence="3">
    <location>
        <begin position="300"/>
        <end position="447"/>
    </location>
</feature>
<dbReference type="OrthoDB" id="335467at2"/>
<evidence type="ECO:0000256" key="1">
    <source>
        <dbReference type="ARBA" id="ARBA00023237"/>
    </source>
</evidence>
<keyword evidence="1" id="KW-0998">Cell outer membrane</keyword>
<protein>
    <recommendedName>
        <fullName evidence="3">Organic solvent tolerance-like N-terminal domain-containing protein</fullName>
    </recommendedName>
</protein>
<evidence type="ECO:0000259" key="3">
    <source>
        <dbReference type="Pfam" id="PF03968"/>
    </source>
</evidence>
<organism evidence="4 5">
    <name type="scientific">Leptospira barantonii</name>
    <dbReference type="NCBI Taxonomy" id="2023184"/>
    <lineage>
        <taxon>Bacteria</taxon>
        <taxon>Pseudomonadati</taxon>
        <taxon>Spirochaetota</taxon>
        <taxon>Spirochaetia</taxon>
        <taxon>Leptospirales</taxon>
        <taxon>Leptospiraceae</taxon>
        <taxon>Leptospira</taxon>
    </lineage>
</organism>
<dbReference type="Pfam" id="PF03968">
    <property type="entry name" value="LptD_N"/>
    <property type="match status" value="1"/>
</dbReference>
<reference evidence="4 5" key="1">
    <citation type="journal article" date="2019" name="PLoS Negl. Trop. Dis.">
        <title>Revisiting the worldwide diversity of Leptospira species in the environment.</title>
        <authorList>
            <person name="Vincent A.T."/>
            <person name="Schiettekatte O."/>
            <person name="Bourhy P."/>
            <person name="Veyrier F.J."/>
            <person name="Picardeau M."/>
        </authorList>
    </citation>
    <scope>NUCLEOTIDE SEQUENCE [LARGE SCALE GENOMIC DNA]</scope>
    <source>
        <strain evidence="4 5">201702444</strain>
    </source>
</reference>
<dbReference type="PANTHER" id="PTHR30189:SF1">
    <property type="entry name" value="LPS-ASSEMBLY PROTEIN LPTD"/>
    <property type="match status" value="1"/>
</dbReference>
<dbReference type="GO" id="GO:1990351">
    <property type="term" value="C:transporter complex"/>
    <property type="evidence" value="ECO:0007669"/>
    <property type="project" value="TreeGrafter"/>
</dbReference>
<comment type="caution">
    <text evidence="4">The sequence shown here is derived from an EMBL/GenBank/DDBJ whole genome shotgun (WGS) entry which is preliminary data.</text>
</comment>
<evidence type="ECO:0000256" key="2">
    <source>
        <dbReference type="SAM" id="MobiDB-lite"/>
    </source>
</evidence>
<name>A0A5F2B244_9LEPT</name>
<dbReference type="Proteomes" id="UP000298429">
    <property type="component" value="Unassembled WGS sequence"/>
</dbReference>